<dbReference type="SUPFAM" id="SSF55729">
    <property type="entry name" value="Acyl-CoA N-acyltransferases (Nat)"/>
    <property type="match status" value="1"/>
</dbReference>
<sequence length="268" mass="29679">MNSSQSSDVLIHVRRLLRPSDQELAGVLRVMRLAFASDPLLQLVLAGDLSPARVDGLHACYIRSGLIEGTGELWVAEAERSDAPDEREIVGQALWLVPGGGFLADESGRAAVKWDQYGPIFGERQERWFLDYYLPRLAAFWAHCVPPPAESSLSAYRLSKLSVLPGYHNLGVASLLVWPVLDRAGREGRRALGQATSEQSRHVYERTGCIVLGAEDFWPLPLGEGQPAEEGKGSIRLWAIEIKPQELLGDEHWDKARTDPVKRVPAKL</sequence>
<feature type="domain" description="N-acetyltransferase" evidence="1">
    <location>
        <begin position="73"/>
        <end position="229"/>
    </location>
</feature>
<dbReference type="InterPro" id="IPR016181">
    <property type="entry name" value="Acyl_CoA_acyltransferase"/>
</dbReference>
<name>A0A167NGQ7_CALVF</name>
<dbReference type="Gene3D" id="3.40.630.30">
    <property type="match status" value="1"/>
</dbReference>
<dbReference type="STRING" id="1330018.A0A167NGQ7"/>
<dbReference type="InterPro" id="IPR000182">
    <property type="entry name" value="GNAT_dom"/>
</dbReference>
<accession>A0A167NGQ7</accession>
<evidence type="ECO:0000313" key="2">
    <source>
        <dbReference type="EMBL" id="KZO97689.1"/>
    </source>
</evidence>
<dbReference type="AlphaFoldDB" id="A0A167NGQ7"/>
<dbReference type="PROSITE" id="PS51186">
    <property type="entry name" value="GNAT"/>
    <property type="match status" value="1"/>
</dbReference>
<keyword evidence="3" id="KW-1185">Reference proteome</keyword>
<dbReference type="GO" id="GO:0016747">
    <property type="term" value="F:acyltransferase activity, transferring groups other than amino-acyl groups"/>
    <property type="evidence" value="ECO:0007669"/>
    <property type="project" value="InterPro"/>
</dbReference>
<dbReference type="InterPro" id="IPR052523">
    <property type="entry name" value="Trichothecene_AcTrans"/>
</dbReference>
<dbReference type="PANTHER" id="PTHR42791">
    <property type="entry name" value="GNAT FAMILY ACETYLTRANSFERASE"/>
    <property type="match status" value="1"/>
</dbReference>
<reference evidence="2 3" key="1">
    <citation type="journal article" date="2016" name="Mol. Biol. Evol.">
        <title>Comparative Genomics of Early-Diverging Mushroom-Forming Fungi Provides Insights into the Origins of Lignocellulose Decay Capabilities.</title>
        <authorList>
            <person name="Nagy L.G."/>
            <person name="Riley R."/>
            <person name="Tritt A."/>
            <person name="Adam C."/>
            <person name="Daum C."/>
            <person name="Floudas D."/>
            <person name="Sun H."/>
            <person name="Yadav J.S."/>
            <person name="Pangilinan J."/>
            <person name="Larsson K.H."/>
            <person name="Matsuura K."/>
            <person name="Barry K."/>
            <person name="Labutti K."/>
            <person name="Kuo R."/>
            <person name="Ohm R.A."/>
            <person name="Bhattacharya S.S."/>
            <person name="Shirouzu T."/>
            <person name="Yoshinaga Y."/>
            <person name="Martin F.M."/>
            <person name="Grigoriev I.V."/>
            <person name="Hibbett D.S."/>
        </authorList>
    </citation>
    <scope>NUCLEOTIDE SEQUENCE [LARGE SCALE GENOMIC DNA]</scope>
    <source>
        <strain evidence="2 3">TUFC12733</strain>
    </source>
</reference>
<organism evidence="2 3">
    <name type="scientific">Calocera viscosa (strain TUFC12733)</name>
    <dbReference type="NCBI Taxonomy" id="1330018"/>
    <lineage>
        <taxon>Eukaryota</taxon>
        <taxon>Fungi</taxon>
        <taxon>Dikarya</taxon>
        <taxon>Basidiomycota</taxon>
        <taxon>Agaricomycotina</taxon>
        <taxon>Dacrymycetes</taxon>
        <taxon>Dacrymycetales</taxon>
        <taxon>Dacrymycetaceae</taxon>
        <taxon>Calocera</taxon>
    </lineage>
</organism>
<dbReference type="PANTHER" id="PTHR42791:SF1">
    <property type="entry name" value="N-ACETYLTRANSFERASE DOMAIN-CONTAINING PROTEIN"/>
    <property type="match status" value="1"/>
</dbReference>
<evidence type="ECO:0000313" key="3">
    <source>
        <dbReference type="Proteomes" id="UP000076738"/>
    </source>
</evidence>
<dbReference type="OrthoDB" id="61113at2759"/>
<proteinExistence type="predicted"/>
<dbReference type="Pfam" id="PF00583">
    <property type="entry name" value="Acetyltransf_1"/>
    <property type="match status" value="1"/>
</dbReference>
<protein>
    <recommendedName>
        <fullName evidence="1">N-acetyltransferase domain-containing protein</fullName>
    </recommendedName>
</protein>
<dbReference type="EMBL" id="KV417278">
    <property type="protein sequence ID" value="KZO97689.1"/>
    <property type="molecule type" value="Genomic_DNA"/>
</dbReference>
<dbReference type="Proteomes" id="UP000076738">
    <property type="component" value="Unassembled WGS sequence"/>
</dbReference>
<evidence type="ECO:0000259" key="1">
    <source>
        <dbReference type="PROSITE" id="PS51186"/>
    </source>
</evidence>
<gene>
    <name evidence="2" type="ORF">CALVIDRAFT_597185</name>
</gene>